<dbReference type="PROSITE" id="PS50231">
    <property type="entry name" value="RICIN_B_LECTIN"/>
    <property type="match status" value="1"/>
</dbReference>
<dbReference type="SUPFAM" id="SSF50370">
    <property type="entry name" value="Ricin B-like lectins"/>
    <property type="match status" value="1"/>
</dbReference>
<evidence type="ECO:0000313" key="5">
    <source>
        <dbReference type="Proteomes" id="UP000612282"/>
    </source>
</evidence>
<evidence type="ECO:0000256" key="2">
    <source>
        <dbReference type="SAM" id="SignalP"/>
    </source>
</evidence>
<dbReference type="InterPro" id="IPR036908">
    <property type="entry name" value="RlpA-like_sf"/>
</dbReference>
<dbReference type="Gene3D" id="2.40.40.10">
    <property type="entry name" value="RlpA-like domain"/>
    <property type="match status" value="1"/>
</dbReference>
<dbReference type="Pfam" id="PF03330">
    <property type="entry name" value="DPBB_1"/>
    <property type="match status" value="1"/>
</dbReference>
<feature type="chain" id="PRO_5045315536" description="Ricin B lectin domain-containing protein" evidence="2">
    <location>
        <begin position="25"/>
        <end position="271"/>
    </location>
</feature>
<dbReference type="InterPro" id="IPR035992">
    <property type="entry name" value="Ricin_B-like_lectins"/>
</dbReference>
<dbReference type="EMBL" id="BOMG01000097">
    <property type="protein sequence ID" value="GID59533.1"/>
    <property type="molecule type" value="Genomic_DNA"/>
</dbReference>
<evidence type="ECO:0000313" key="4">
    <source>
        <dbReference type="EMBL" id="GID59533.1"/>
    </source>
</evidence>
<feature type="signal peptide" evidence="2">
    <location>
        <begin position="1"/>
        <end position="24"/>
    </location>
</feature>
<proteinExistence type="predicted"/>
<keyword evidence="5" id="KW-1185">Reference proteome</keyword>
<dbReference type="RefSeq" id="WP_203805696.1">
    <property type="nucleotide sequence ID" value="NZ_BAAAQE010000112.1"/>
</dbReference>
<dbReference type="NCBIfam" id="NF041659">
    <property type="entry name" value="Papain_Inhib"/>
    <property type="match status" value="1"/>
</dbReference>
<evidence type="ECO:0000256" key="1">
    <source>
        <dbReference type="ARBA" id="ARBA00022729"/>
    </source>
</evidence>
<evidence type="ECO:0000259" key="3">
    <source>
        <dbReference type="SMART" id="SM00458"/>
    </source>
</evidence>
<dbReference type="InterPro" id="IPR000772">
    <property type="entry name" value="Ricin_B_lectin"/>
</dbReference>
<organism evidence="4 5">
    <name type="scientific">Actinoplanes couchii</name>
    <dbReference type="NCBI Taxonomy" id="403638"/>
    <lineage>
        <taxon>Bacteria</taxon>
        <taxon>Bacillati</taxon>
        <taxon>Actinomycetota</taxon>
        <taxon>Actinomycetes</taxon>
        <taxon>Micromonosporales</taxon>
        <taxon>Micromonosporaceae</taxon>
        <taxon>Actinoplanes</taxon>
    </lineage>
</organism>
<dbReference type="InterPro" id="IPR048197">
    <property type="entry name" value="Papain_inhib"/>
</dbReference>
<reference evidence="4 5" key="1">
    <citation type="submission" date="2021-01" db="EMBL/GenBank/DDBJ databases">
        <title>Whole genome shotgun sequence of Actinoplanes couchii NBRC 106145.</title>
        <authorList>
            <person name="Komaki H."/>
            <person name="Tamura T."/>
        </authorList>
    </citation>
    <scope>NUCLEOTIDE SEQUENCE [LARGE SCALE GENOMIC DNA]</scope>
    <source>
        <strain evidence="4 5">NBRC 106145</strain>
    </source>
</reference>
<sequence length="271" mass="27643">MGTRILAVVAMLVAVLLPSSPASAAVPIGQIQNGKTTFYNDAGYGSCGTPINAATEMLVAVSYTWWTTANPNLDPICQGISVEVTYNGRTITVPVKDKCPSCAATHIDLSQAAFAQFASTDPSNTPGVLPVTWKFVNTGSGSGGGRTGPITGLAGKCIGAAGGNTGDGTAIDLYSCAGDATQQWTLPGDGTIRTAGKCMDVANSGTADGTRIQLWTCNGTGAQQWVASGARDLVNPNANKCLDLTGGSSADFTVVQLWTCNGTGAQKWTVP</sequence>
<dbReference type="SMART" id="SM00458">
    <property type="entry name" value="RICIN"/>
    <property type="match status" value="1"/>
</dbReference>
<dbReference type="CDD" id="cd22273">
    <property type="entry name" value="DPBB_SPI-like"/>
    <property type="match status" value="1"/>
</dbReference>
<gene>
    <name evidence="4" type="ORF">Aco03nite_079370</name>
</gene>
<dbReference type="PANTHER" id="PTHR31836">
    <property type="match status" value="1"/>
</dbReference>
<comment type="caution">
    <text evidence="4">The sequence shown here is derived from an EMBL/GenBank/DDBJ whole genome shotgun (WGS) entry which is preliminary data.</text>
</comment>
<dbReference type="Proteomes" id="UP000612282">
    <property type="component" value="Unassembled WGS sequence"/>
</dbReference>
<dbReference type="SUPFAM" id="SSF50685">
    <property type="entry name" value="Barwin-like endoglucanases"/>
    <property type="match status" value="1"/>
</dbReference>
<dbReference type="CDD" id="cd23451">
    <property type="entry name" value="beta-trefoil_Ricin_laminarinase"/>
    <property type="match status" value="1"/>
</dbReference>
<accession>A0ABQ3XLZ6</accession>
<dbReference type="Pfam" id="PF00652">
    <property type="entry name" value="Ricin_B_lectin"/>
    <property type="match status" value="1"/>
</dbReference>
<dbReference type="PANTHER" id="PTHR31836:SF28">
    <property type="entry name" value="SRCR DOMAIN-CONTAINING PROTEIN-RELATED"/>
    <property type="match status" value="1"/>
</dbReference>
<feature type="domain" description="Ricin B lectin" evidence="3">
    <location>
        <begin position="145"/>
        <end position="271"/>
    </location>
</feature>
<protein>
    <recommendedName>
        <fullName evidence="3">Ricin B lectin domain-containing protein</fullName>
    </recommendedName>
</protein>
<keyword evidence="1 2" id="KW-0732">Signal</keyword>
<dbReference type="Gene3D" id="2.80.10.50">
    <property type="match status" value="2"/>
</dbReference>
<name>A0ABQ3XLZ6_9ACTN</name>
<dbReference type="InterPro" id="IPR051477">
    <property type="entry name" value="Expansin_CellWall"/>
</dbReference>
<dbReference type="InterPro" id="IPR009009">
    <property type="entry name" value="RlpA-like_DPBB"/>
</dbReference>